<dbReference type="InterPro" id="IPR016186">
    <property type="entry name" value="C-type_lectin-like/link_sf"/>
</dbReference>
<dbReference type="SUPFAM" id="SSF56436">
    <property type="entry name" value="C-type lectin-like"/>
    <property type="match status" value="1"/>
</dbReference>
<reference evidence="3" key="1">
    <citation type="journal article" date="2023" name="Front. Mar. Sci.">
        <title>A new Merluccius polli reference genome to investigate the effects of global change in West African waters.</title>
        <authorList>
            <person name="Mateo J.L."/>
            <person name="Blanco-Fernandez C."/>
            <person name="Garcia-Vazquez E."/>
            <person name="Machado-Schiaffino G."/>
        </authorList>
    </citation>
    <scope>NUCLEOTIDE SEQUENCE</scope>
    <source>
        <strain evidence="3">C29</strain>
        <tissue evidence="3">Fin</tissue>
    </source>
</reference>
<name>A0AA47MNM6_MERPO</name>
<keyword evidence="1" id="KW-0472">Membrane</keyword>
<keyword evidence="1" id="KW-1133">Transmembrane helix</keyword>
<sequence>MAQHYKTAVSASHFHLIKWPRPWEQARVFCQTYYVDLAALSTEEQYLRLQDDIPTQKASFWLGLKRDNQHSDWKWVSNEELSYDRWYHINKGVRCGSLKAVESKDRRLLGRYCKEHHSSVCQGPVGPQKALLESLGCDHLTATWNVSASMRDVDHAYNITMCGATCDTFLYVYYTGINHTSVSINLYNLTCSSSYVMNITATVTRLDAATGKNTTLQSSTMTMSMTTAPSGVHPGTHTWLILAIFAFLALTVALLLFIFCHRPHTCSGQ</sequence>
<accession>A0AA47MNM6</accession>
<dbReference type="SMART" id="SM00034">
    <property type="entry name" value="CLECT"/>
    <property type="match status" value="1"/>
</dbReference>
<feature type="transmembrane region" description="Helical" evidence="1">
    <location>
        <begin position="239"/>
        <end position="260"/>
    </location>
</feature>
<organism evidence="3 4">
    <name type="scientific">Merluccius polli</name>
    <name type="common">Benguela hake</name>
    <name type="synonym">Merluccius cadenati</name>
    <dbReference type="NCBI Taxonomy" id="89951"/>
    <lineage>
        <taxon>Eukaryota</taxon>
        <taxon>Metazoa</taxon>
        <taxon>Chordata</taxon>
        <taxon>Craniata</taxon>
        <taxon>Vertebrata</taxon>
        <taxon>Euteleostomi</taxon>
        <taxon>Actinopterygii</taxon>
        <taxon>Neopterygii</taxon>
        <taxon>Teleostei</taxon>
        <taxon>Neoteleostei</taxon>
        <taxon>Acanthomorphata</taxon>
        <taxon>Zeiogadaria</taxon>
        <taxon>Gadariae</taxon>
        <taxon>Gadiformes</taxon>
        <taxon>Gadoidei</taxon>
        <taxon>Merlucciidae</taxon>
        <taxon>Merluccius</taxon>
    </lineage>
</organism>
<keyword evidence="4" id="KW-1185">Reference proteome</keyword>
<comment type="caution">
    <text evidence="3">The sequence shown here is derived from an EMBL/GenBank/DDBJ whole genome shotgun (WGS) entry which is preliminary data.</text>
</comment>
<dbReference type="Gene3D" id="3.10.100.10">
    <property type="entry name" value="Mannose-Binding Protein A, subunit A"/>
    <property type="match status" value="1"/>
</dbReference>
<dbReference type="Proteomes" id="UP001174136">
    <property type="component" value="Unassembled WGS sequence"/>
</dbReference>
<dbReference type="InterPro" id="IPR016187">
    <property type="entry name" value="CTDL_fold"/>
</dbReference>
<dbReference type="AlphaFoldDB" id="A0AA47MNM6"/>
<gene>
    <name evidence="3" type="primary">SELP_3</name>
    <name evidence="3" type="ORF">N1851_018250</name>
</gene>
<dbReference type="EMBL" id="JAOPHQ010003337">
    <property type="protein sequence ID" value="KAK0143624.1"/>
    <property type="molecule type" value="Genomic_DNA"/>
</dbReference>
<evidence type="ECO:0000256" key="1">
    <source>
        <dbReference type="SAM" id="Phobius"/>
    </source>
</evidence>
<feature type="domain" description="C-type lectin" evidence="2">
    <location>
        <begin position="9"/>
        <end position="122"/>
    </location>
</feature>
<dbReference type="Pfam" id="PF00059">
    <property type="entry name" value="Lectin_C"/>
    <property type="match status" value="1"/>
</dbReference>
<keyword evidence="1" id="KW-0812">Transmembrane</keyword>
<dbReference type="PROSITE" id="PS50041">
    <property type="entry name" value="C_TYPE_LECTIN_2"/>
    <property type="match status" value="1"/>
</dbReference>
<proteinExistence type="predicted"/>
<dbReference type="InterPro" id="IPR001304">
    <property type="entry name" value="C-type_lectin-like"/>
</dbReference>
<evidence type="ECO:0000313" key="3">
    <source>
        <dbReference type="EMBL" id="KAK0143624.1"/>
    </source>
</evidence>
<dbReference type="CDD" id="cd00037">
    <property type="entry name" value="CLECT"/>
    <property type="match status" value="1"/>
</dbReference>
<evidence type="ECO:0000259" key="2">
    <source>
        <dbReference type="PROSITE" id="PS50041"/>
    </source>
</evidence>
<protein>
    <submittedName>
        <fullName evidence="3">p-selectin</fullName>
    </submittedName>
</protein>
<evidence type="ECO:0000313" key="4">
    <source>
        <dbReference type="Proteomes" id="UP001174136"/>
    </source>
</evidence>